<proteinExistence type="predicted"/>
<organism evidence="1">
    <name type="scientific">Schistocephalus solidus</name>
    <name type="common">Tapeworm</name>
    <dbReference type="NCBI Taxonomy" id="70667"/>
    <lineage>
        <taxon>Eukaryota</taxon>
        <taxon>Metazoa</taxon>
        <taxon>Spiralia</taxon>
        <taxon>Lophotrochozoa</taxon>
        <taxon>Platyhelminthes</taxon>
        <taxon>Cestoda</taxon>
        <taxon>Eucestoda</taxon>
        <taxon>Diphyllobothriidea</taxon>
        <taxon>Diphyllobothriidae</taxon>
        <taxon>Schistocephalus</taxon>
    </lineage>
</organism>
<dbReference type="EMBL" id="GEEE01009547">
    <property type="protein sequence ID" value="JAP53678.1"/>
    <property type="molecule type" value="Transcribed_RNA"/>
</dbReference>
<evidence type="ECO:0000313" key="1">
    <source>
        <dbReference type="EMBL" id="JAP53678.1"/>
    </source>
</evidence>
<gene>
    <name evidence="1" type="ORF">TR125963</name>
</gene>
<dbReference type="AlphaFoldDB" id="A0A0X3PQ29"/>
<name>A0A0X3PQ29_SCHSO</name>
<sequence length="163" mass="19142">MHMAAAYEHNQQMTIYFLSTFDILTILTISANKVYYLPLENTYLIYFNVILNTNIYKVRSHQKFILTNLLLNFISWYTISSPQFFTTSIKGFYGWPRAAPNNIGYISLYFEIVNICHKYYVVGCTSHVAYVQSVKRRHRIHCRRELCPCSIILFRALQLSSVS</sequence>
<reference evidence="1" key="1">
    <citation type="submission" date="2016-01" db="EMBL/GenBank/DDBJ databases">
        <title>Reference transcriptome for the parasite Schistocephalus solidus: insights into the molecular evolution of parasitism.</title>
        <authorList>
            <person name="Hebert F.O."/>
            <person name="Grambauer S."/>
            <person name="Barber I."/>
            <person name="Landry C.R."/>
            <person name="Aubin-Horth N."/>
        </authorList>
    </citation>
    <scope>NUCLEOTIDE SEQUENCE</scope>
</reference>
<accession>A0A0X3PQ29</accession>
<protein>
    <submittedName>
        <fullName evidence="1">Uncharacterized protein</fullName>
    </submittedName>
</protein>